<feature type="domain" description="N-acetylmuramoyl-L-alanine amidase" evidence="2">
    <location>
        <begin position="1"/>
        <end position="148"/>
    </location>
</feature>
<comment type="similarity">
    <text evidence="1">Belongs to the N-acetylmuramoyl-L-alanine amidase 2 family.</text>
</comment>
<sequence>MTIQINKIVIHCSATRNGKSLARNGLTAAQVIDSWHKQRGFKRTEANRKDFNPNLGSIGYHYVIDIDGTVETGRKIGETGAHVKGHNTNSIGICLVGGITADGKNHGEYTAQQWWALYDLLLNLEQRFPHAKIYGHRDLSPDLNGDGKITRNEWLKDCPCFDVWQWLDSGEVINVDHLFKG</sequence>
<reference evidence="4 5" key="1">
    <citation type="submission" date="2019-03" db="EMBL/GenBank/DDBJ databases">
        <title>Genomic Encyclopedia of Type Strains, Phase IV (KMG-IV): sequencing the most valuable type-strain genomes for metagenomic binning, comparative biology and taxonomic classification.</title>
        <authorList>
            <person name="Goeker M."/>
        </authorList>
    </citation>
    <scope>NUCLEOTIDE SEQUENCE [LARGE SCALE GENOMIC DNA]</scope>
    <source>
        <strain evidence="4 5">DSM 10053</strain>
    </source>
</reference>
<evidence type="ECO:0000313" key="4">
    <source>
        <dbReference type="EMBL" id="TCK64932.1"/>
    </source>
</evidence>
<protein>
    <submittedName>
        <fullName evidence="4">N-acetylmuramoyl-L-alanine amidase</fullName>
    </submittedName>
</protein>
<dbReference type="GO" id="GO:0008745">
    <property type="term" value="F:N-acetylmuramoyl-L-alanine amidase activity"/>
    <property type="evidence" value="ECO:0007669"/>
    <property type="project" value="InterPro"/>
</dbReference>
<name>A0A4R1KJM5_9PAST</name>
<keyword evidence="5" id="KW-1185">Reference proteome</keyword>
<dbReference type="PANTHER" id="PTHR11022:SF41">
    <property type="entry name" value="PEPTIDOGLYCAN-RECOGNITION PROTEIN LC-RELATED"/>
    <property type="match status" value="1"/>
</dbReference>
<evidence type="ECO:0000259" key="3">
    <source>
        <dbReference type="SMART" id="SM00701"/>
    </source>
</evidence>
<dbReference type="GO" id="GO:0008270">
    <property type="term" value="F:zinc ion binding"/>
    <property type="evidence" value="ECO:0007669"/>
    <property type="project" value="InterPro"/>
</dbReference>
<dbReference type="AlphaFoldDB" id="A0A4R1KJM5"/>
<dbReference type="PROSITE" id="PS00018">
    <property type="entry name" value="EF_HAND_1"/>
    <property type="match status" value="1"/>
</dbReference>
<dbReference type="Pfam" id="PF01510">
    <property type="entry name" value="Amidase_2"/>
    <property type="match status" value="1"/>
</dbReference>
<gene>
    <name evidence="4" type="ORF">EV692_2417</name>
</gene>
<dbReference type="SUPFAM" id="SSF55846">
    <property type="entry name" value="N-acetylmuramoyl-L-alanine amidase-like"/>
    <property type="match status" value="1"/>
</dbReference>
<dbReference type="Gene3D" id="3.40.80.10">
    <property type="entry name" value="Peptidoglycan recognition protein-like"/>
    <property type="match status" value="1"/>
</dbReference>
<accession>A0A4R1KJM5</accession>
<dbReference type="RefSeq" id="WP_132302969.1">
    <property type="nucleotide sequence ID" value="NZ_CP170642.1"/>
</dbReference>
<dbReference type="InterPro" id="IPR002502">
    <property type="entry name" value="Amidase_domain"/>
</dbReference>
<dbReference type="GO" id="GO:0009253">
    <property type="term" value="P:peptidoglycan catabolic process"/>
    <property type="evidence" value="ECO:0007669"/>
    <property type="project" value="InterPro"/>
</dbReference>
<dbReference type="SMART" id="SM00644">
    <property type="entry name" value="Ami_2"/>
    <property type="match status" value="1"/>
</dbReference>
<evidence type="ECO:0000259" key="2">
    <source>
        <dbReference type="SMART" id="SM00644"/>
    </source>
</evidence>
<dbReference type="InterPro" id="IPR018247">
    <property type="entry name" value="EF_Hand_1_Ca_BS"/>
</dbReference>
<evidence type="ECO:0000256" key="1">
    <source>
        <dbReference type="ARBA" id="ARBA00007553"/>
    </source>
</evidence>
<dbReference type="SMART" id="SM00701">
    <property type="entry name" value="PGRP"/>
    <property type="match status" value="1"/>
</dbReference>
<feature type="domain" description="Peptidoglycan recognition protein family" evidence="3">
    <location>
        <begin position="1"/>
        <end position="140"/>
    </location>
</feature>
<evidence type="ECO:0000313" key="5">
    <source>
        <dbReference type="Proteomes" id="UP000295496"/>
    </source>
</evidence>
<dbReference type="PANTHER" id="PTHR11022">
    <property type="entry name" value="PEPTIDOGLYCAN RECOGNITION PROTEIN"/>
    <property type="match status" value="1"/>
</dbReference>
<dbReference type="InterPro" id="IPR036505">
    <property type="entry name" value="Amidase/PGRP_sf"/>
</dbReference>
<dbReference type="CDD" id="cd06583">
    <property type="entry name" value="PGRP"/>
    <property type="match status" value="1"/>
</dbReference>
<comment type="caution">
    <text evidence="4">The sequence shown here is derived from an EMBL/GenBank/DDBJ whole genome shotgun (WGS) entry which is preliminary data.</text>
</comment>
<proteinExistence type="inferred from homology"/>
<organism evidence="4 5">
    <name type="scientific">Lonepinella koalarum</name>
    <dbReference type="NCBI Taxonomy" id="53417"/>
    <lineage>
        <taxon>Bacteria</taxon>
        <taxon>Pseudomonadati</taxon>
        <taxon>Pseudomonadota</taxon>
        <taxon>Gammaproteobacteria</taxon>
        <taxon>Pasteurellales</taxon>
        <taxon>Pasteurellaceae</taxon>
        <taxon>Lonepinella</taxon>
    </lineage>
</organism>
<dbReference type="InterPro" id="IPR015510">
    <property type="entry name" value="PGRP"/>
</dbReference>
<dbReference type="EMBL" id="SMGJ01000012">
    <property type="protein sequence ID" value="TCK64932.1"/>
    <property type="molecule type" value="Genomic_DNA"/>
</dbReference>
<dbReference type="Proteomes" id="UP000295496">
    <property type="component" value="Unassembled WGS sequence"/>
</dbReference>
<dbReference type="InterPro" id="IPR006619">
    <property type="entry name" value="PGRP_domain_met/bac"/>
</dbReference>